<dbReference type="GeneID" id="57875991"/>
<gene>
    <name evidence="1" type="ordered locus">XALc_0678</name>
</gene>
<protein>
    <submittedName>
        <fullName evidence="1">Uncharacterized protein</fullName>
    </submittedName>
</protein>
<keyword evidence="2" id="KW-1185">Reference proteome</keyword>
<evidence type="ECO:0000313" key="1">
    <source>
        <dbReference type="EMBL" id="CBA15196.1"/>
    </source>
</evidence>
<dbReference type="OrthoDB" id="5952792at2"/>
<dbReference type="RefSeq" id="WP_012915206.1">
    <property type="nucleotide sequence ID" value="NC_013722.1"/>
</dbReference>
<dbReference type="Proteomes" id="UP000001890">
    <property type="component" value="Chromosome"/>
</dbReference>
<dbReference type="PATRIC" id="fig|29447.3.peg.672"/>
<dbReference type="AlphaFoldDB" id="D2UC08"/>
<proteinExistence type="predicted"/>
<reference evidence="1 2" key="1">
    <citation type="journal article" date="2009" name="BMC Genomics">
        <title>The complete genome sequence of Xanthomonas albilineans provides new insights into the reductive genome evolution of the xylem-limited Xanthomonadaceae.</title>
        <authorList>
            <person name="Pieretti I."/>
            <person name="Royer M."/>
            <person name="Barbe V."/>
            <person name="Carrere S."/>
            <person name="Koebnik R."/>
            <person name="Cociancich S."/>
            <person name="Couloux A."/>
            <person name="Darrasse A."/>
            <person name="Gouzy J."/>
            <person name="Jacques M.A."/>
            <person name="Lauber E."/>
            <person name="Manceau C."/>
            <person name="Mangenot S."/>
            <person name="Poussier S."/>
            <person name="Segurens B."/>
            <person name="Szurek B."/>
            <person name="Verdier V."/>
            <person name="Arlat M."/>
            <person name="Rott P."/>
        </authorList>
    </citation>
    <scope>NUCLEOTIDE SEQUENCE [LARGE SCALE GENOMIC DNA]</scope>
    <source>
        <strain evidence="2">GPE PC73 / CFBP 7063</strain>
    </source>
</reference>
<evidence type="ECO:0000313" key="2">
    <source>
        <dbReference type="Proteomes" id="UP000001890"/>
    </source>
</evidence>
<name>D2UC08_XANAP</name>
<sequence>MLHERGIQDRKDMKIDRGSHGEILKLTPTHPPLVPPGHTAQTVGLLDPVATGNMNLHNVRLPVSAQTN</sequence>
<dbReference type="EMBL" id="FP565176">
    <property type="protein sequence ID" value="CBA15196.1"/>
    <property type="molecule type" value="Genomic_DNA"/>
</dbReference>
<accession>D2UC08</accession>
<dbReference type="KEGG" id="xal:XALC_0678"/>
<organism evidence="1 2">
    <name type="scientific">Xanthomonas albilineans (strain GPE PC73 / CFBP 7063)</name>
    <dbReference type="NCBI Taxonomy" id="380358"/>
    <lineage>
        <taxon>Bacteria</taxon>
        <taxon>Pseudomonadati</taxon>
        <taxon>Pseudomonadota</taxon>
        <taxon>Gammaproteobacteria</taxon>
        <taxon>Lysobacterales</taxon>
        <taxon>Lysobacteraceae</taxon>
        <taxon>Xanthomonas</taxon>
    </lineage>
</organism>